<evidence type="ECO:0000259" key="8">
    <source>
        <dbReference type="PROSITE" id="PS51225"/>
    </source>
</evidence>
<evidence type="ECO:0000313" key="9">
    <source>
        <dbReference type="Ensembl" id="ENSOANP00000013002.3"/>
    </source>
</evidence>
<keyword evidence="3 7" id="KW-1133">Transmembrane helix</keyword>
<dbReference type="GO" id="GO:0005923">
    <property type="term" value="C:bicellular tight junction"/>
    <property type="evidence" value="ECO:0007669"/>
    <property type="project" value="Ensembl"/>
</dbReference>
<protein>
    <submittedName>
        <fullName evidence="9">MARVEL domain containing 3</fullName>
    </submittedName>
</protein>
<dbReference type="KEGG" id="oaa:100077825"/>
<evidence type="ECO:0000256" key="3">
    <source>
        <dbReference type="ARBA" id="ARBA00022989"/>
    </source>
</evidence>
<sequence>MEAAEAPRARDGRDPHRPRERERERGRERVPGPPRRERERRADGQGRPAGRGDRTTERTGRTDGQRSGPGQRGGPAERTHGPHGPHGPRDRERDRAPDRRHQAPRHPGPSGPRSPAPPHGNPPSLGPASGPPEARYLPSSPHPGLEEVEYYGLEEESEAEGLLDCHRCQYLCTGRACCQMVEVLLNLLILSCGAMSYNSTGGYTGITSLGGIYYYQYGGAYSGFHGADGEKAQQLDIQFYQLKLPTVTVAMAVGGALMTFCCLLLLLGVLRVPWHCPAWLVLEALLDGLIAVGYVPALYFYFRHLAAAYDSPVCREREQLYQSKGYNGFNCSLHGGDIGAGLFAAVSIVAFVLSAVLAVRGYRKVRGLKKKRPVEMPELYDLPVGGTGSGRALSLCLSSP</sequence>
<dbReference type="OMA" id="FLIMECV"/>
<dbReference type="GO" id="GO:0031435">
    <property type="term" value="F:mitogen-activated protein kinase kinase kinase binding"/>
    <property type="evidence" value="ECO:0007669"/>
    <property type="project" value="Ensembl"/>
</dbReference>
<feature type="region of interest" description="Disordered" evidence="6">
    <location>
        <begin position="1"/>
        <end position="143"/>
    </location>
</feature>
<name>F6RGA1_ORNAN</name>
<dbReference type="PANTHER" id="PTHR34609">
    <property type="entry name" value="GEO08273P1-RELATED"/>
    <property type="match status" value="1"/>
</dbReference>
<evidence type="ECO:0000256" key="7">
    <source>
        <dbReference type="SAM" id="Phobius"/>
    </source>
</evidence>
<dbReference type="GO" id="GO:0031410">
    <property type="term" value="C:cytoplasmic vesicle"/>
    <property type="evidence" value="ECO:0007669"/>
    <property type="project" value="Ensembl"/>
</dbReference>
<keyword evidence="2 5" id="KW-0812">Transmembrane</keyword>
<keyword evidence="4 5" id="KW-0472">Membrane</keyword>
<dbReference type="GO" id="GO:0050680">
    <property type="term" value="P:negative regulation of epithelial cell proliferation"/>
    <property type="evidence" value="ECO:0007669"/>
    <property type="project" value="Ensembl"/>
</dbReference>
<feature type="domain" description="MARVEL" evidence="8">
    <location>
        <begin position="170"/>
        <end position="363"/>
    </location>
</feature>
<dbReference type="AlphaFoldDB" id="F6RGA1"/>
<dbReference type="GO" id="GO:0010633">
    <property type="term" value="P:negative regulation of epithelial cell migration"/>
    <property type="evidence" value="ECO:0007669"/>
    <property type="project" value="Ensembl"/>
</dbReference>
<evidence type="ECO:0000313" key="10">
    <source>
        <dbReference type="Proteomes" id="UP000002279"/>
    </source>
</evidence>
<dbReference type="GO" id="GO:0046329">
    <property type="term" value="P:negative regulation of JNK cascade"/>
    <property type="evidence" value="ECO:0007669"/>
    <property type="project" value="Ensembl"/>
</dbReference>
<reference evidence="9" key="3">
    <citation type="submission" date="2025-09" db="UniProtKB">
        <authorList>
            <consortium name="Ensembl"/>
        </authorList>
    </citation>
    <scope>IDENTIFICATION</scope>
    <source>
        <strain evidence="9">Glennie</strain>
    </source>
</reference>
<keyword evidence="10" id="KW-1185">Reference proteome</keyword>
<feature type="compositionally biased region" description="Pro residues" evidence="6">
    <location>
        <begin position="106"/>
        <end position="125"/>
    </location>
</feature>
<comment type="subcellular location">
    <subcellularLocation>
        <location evidence="1">Membrane</location>
        <topology evidence="1">Multi-pass membrane protein</topology>
    </subcellularLocation>
</comment>
<dbReference type="Proteomes" id="UP000002279">
    <property type="component" value="Chromosome 11"/>
</dbReference>
<feature type="transmembrane region" description="Helical" evidence="7">
    <location>
        <begin position="338"/>
        <end position="362"/>
    </location>
</feature>
<dbReference type="HOGENOM" id="CLU_053264_0_0_1"/>
<gene>
    <name evidence="9" type="primary">MARVELD3</name>
</gene>
<dbReference type="OrthoDB" id="8844724at2759"/>
<dbReference type="GeneTree" id="ENSGT00950000183102"/>
<dbReference type="GO" id="GO:0006970">
    <property type="term" value="P:response to osmotic stress"/>
    <property type="evidence" value="ECO:0007669"/>
    <property type="project" value="Ensembl"/>
</dbReference>
<organism evidence="9 10">
    <name type="scientific">Ornithorhynchus anatinus</name>
    <name type="common">Duckbill platypus</name>
    <dbReference type="NCBI Taxonomy" id="9258"/>
    <lineage>
        <taxon>Eukaryota</taxon>
        <taxon>Metazoa</taxon>
        <taxon>Chordata</taxon>
        <taxon>Craniata</taxon>
        <taxon>Vertebrata</taxon>
        <taxon>Euteleostomi</taxon>
        <taxon>Mammalia</taxon>
        <taxon>Monotremata</taxon>
        <taxon>Ornithorhynchidae</taxon>
        <taxon>Ornithorhynchus</taxon>
    </lineage>
</organism>
<dbReference type="InterPro" id="IPR053077">
    <property type="entry name" value="MARVEL_domain_protein_3"/>
</dbReference>
<evidence type="ECO:0000256" key="5">
    <source>
        <dbReference type="PROSITE-ProRule" id="PRU00581"/>
    </source>
</evidence>
<dbReference type="PROSITE" id="PS51225">
    <property type="entry name" value="MARVEL"/>
    <property type="match status" value="1"/>
</dbReference>
<accession>F6RGA1</accession>
<dbReference type="Ensembl" id="ENSOANT00000013004.3">
    <property type="protein sequence ID" value="ENSOANP00000013002.3"/>
    <property type="gene ID" value="ENSOANG00000008182.3"/>
</dbReference>
<proteinExistence type="predicted"/>
<evidence type="ECO:0000256" key="2">
    <source>
        <dbReference type="ARBA" id="ARBA00022692"/>
    </source>
</evidence>
<reference evidence="9" key="2">
    <citation type="submission" date="2025-08" db="UniProtKB">
        <authorList>
            <consortium name="Ensembl"/>
        </authorList>
    </citation>
    <scope>IDENTIFICATION</scope>
    <source>
        <strain evidence="9">Glennie</strain>
    </source>
</reference>
<dbReference type="InterPro" id="IPR008253">
    <property type="entry name" value="Marvel"/>
</dbReference>
<dbReference type="GeneID" id="100077825"/>
<reference evidence="9 10" key="1">
    <citation type="journal article" date="2008" name="Nature">
        <title>Genome analysis of the platypus reveals unique signatures of evolution.</title>
        <authorList>
            <person name="Warren W.C."/>
            <person name="Hillier L.W."/>
            <person name="Marshall Graves J.A."/>
            <person name="Birney E."/>
            <person name="Ponting C.P."/>
            <person name="Grutzner F."/>
            <person name="Belov K."/>
            <person name="Miller W."/>
            <person name="Clarke L."/>
            <person name="Chinwalla A.T."/>
            <person name="Yang S.P."/>
            <person name="Heger A."/>
            <person name="Locke D.P."/>
            <person name="Miethke P."/>
            <person name="Waters P.D."/>
            <person name="Veyrunes F."/>
            <person name="Fulton L."/>
            <person name="Fulton B."/>
            <person name="Graves T."/>
            <person name="Wallis J."/>
            <person name="Puente X.S."/>
            <person name="Lopez-Otin C."/>
            <person name="Ordonez G.R."/>
            <person name="Eichler E.E."/>
            <person name="Chen L."/>
            <person name="Cheng Z."/>
            <person name="Deakin J.E."/>
            <person name="Alsop A."/>
            <person name="Thompson K."/>
            <person name="Kirby P."/>
            <person name="Papenfuss A.T."/>
            <person name="Wakefield M.J."/>
            <person name="Olender T."/>
            <person name="Lancet D."/>
            <person name="Huttley G.A."/>
            <person name="Smit A.F."/>
            <person name="Pask A."/>
            <person name="Temple-Smith P."/>
            <person name="Batzer M.A."/>
            <person name="Walker J.A."/>
            <person name="Konkel M.K."/>
            <person name="Harris R.S."/>
            <person name="Whittington C.M."/>
            <person name="Wong E.S."/>
            <person name="Gemmell N.J."/>
            <person name="Buschiazzo E."/>
            <person name="Vargas Jentzsch I.M."/>
            <person name="Merkel A."/>
            <person name="Schmitz J."/>
            <person name="Zemann A."/>
            <person name="Churakov G."/>
            <person name="Kriegs J.O."/>
            <person name="Brosius J."/>
            <person name="Murchison E.P."/>
            <person name="Sachidanandam R."/>
            <person name="Smith C."/>
            <person name="Hannon G.J."/>
            <person name="Tsend-Ayush E."/>
            <person name="McMillan D."/>
            <person name="Attenborough R."/>
            <person name="Rens W."/>
            <person name="Ferguson-Smith M."/>
            <person name="Lefevre C.M."/>
            <person name="Sharp J.A."/>
            <person name="Nicholas K.R."/>
            <person name="Ray D.A."/>
            <person name="Kube M."/>
            <person name="Reinhardt R."/>
            <person name="Pringle T.H."/>
            <person name="Taylor J."/>
            <person name="Jones R.C."/>
            <person name="Nixon B."/>
            <person name="Dacheux J.L."/>
            <person name="Niwa H."/>
            <person name="Sekita Y."/>
            <person name="Huang X."/>
            <person name="Stark A."/>
            <person name="Kheradpour P."/>
            <person name="Kellis M."/>
            <person name="Flicek P."/>
            <person name="Chen Y."/>
            <person name="Webber C."/>
            <person name="Hardison R."/>
            <person name="Nelson J."/>
            <person name="Hallsworth-Pepin K."/>
            <person name="Delehaunty K."/>
            <person name="Markovic C."/>
            <person name="Minx P."/>
            <person name="Feng Y."/>
            <person name="Kremitzki C."/>
            <person name="Mitreva M."/>
            <person name="Glasscock J."/>
            <person name="Wylie T."/>
            <person name="Wohldmann P."/>
            <person name="Thiru P."/>
            <person name="Nhan M.N."/>
            <person name="Pohl C.S."/>
            <person name="Smith S.M."/>
            <person name="Hou S."/>
            <person name="Nefedov M."/>
            <person name="de Jong P.J."/>
            <person name="Renfree M.B."/>
            <person name="Mardis E.R."/>
            <person name="Wilson R.K."/>
        </authorList>
    </citation>
    <scope>NUCLEOTIDE SEQUENCE [LARGE SCALE GENOMIC DNA]</scope>
    <source>
        <strain evidence="9 10">Glennie</strain>
    </source>
</reference>
<dbReference type="GO" id="GO:0070830">
    <property type="term" value="P:bicellular tight junction assembly"/>
    <property type="evidence" value="ECO:0007669"/>
    <property type="project" value="Ensembl"/>
</dbReference>
<dbReference type="Bgee" id="ENSOANG00000008182">
    <property type="expression patterns" value="Expressed in adult mammalian kidney and 3 other cell types or tissues"/>
</dbReference>
<dbReference type="GO" id="GO:1902414">
    <property type="term" value="P:protein localization to cell junction"/>
    <property type="evidence" value="ECO:0007669"/>
    <property type="project" value="Ensembl"/>
</dbReference>
<feature type="compositionally biased region" description="Basic and acidic residues" evidence="6">
    <location>
        <begin position="1"/>
        <end position="64"/>
    </location>
</feature>
<feature type="transmembrane region" description="Helical" evidence="7">
    <location>
        <begin position="279"/>
        <end position="302"/>
    </location>
</feature>
<evidence type="ECO:0000256" key="1">
    <source>
        <dbReference type="ARBA" id="ARBA00004141"/>
    </source>
</evidence>
<dbReference type="FunCoup" id="F6RGA1">
    <property type="interactions" value="221"/>
</dbReference>
<dbReference type="InParanoid" id="F6RGA1"/>
<evidence type="ECO:0000256" key="4">
    <source>
        <dbReference type="ARBA" id="ARBA00023136"/>
    </source>
</evidence>
<dbReference type="PANTHER" id="PTHR34609:SF17">
    <property type="entry name" value="GEO08273P1-RELATED"/>
    <property type="match status" value="1"/>
</dbReference>
<feature type="compositionally biased region" description="Basic and acidic residues" evidence="6">
    <location>
        <begin position="87"/>
        <end position="101"/>
    </location>
</feature>
<evidence type="ECO:0000256" key="6">
    <source>
        <dbReference type="SAM" id="MobiDB-lite"/>
    </source>
</evidence>
<feature type="transmembrane region" description="Helical" evidence="7">
    <location>
        <begin position="247"/>
        <end position="267"/>
    </location>
</feature>
<dbReference type="GO" id="GO:0016020">
    <property type="term" value="C:membrane"/>
    <property type="evidence" value="ECO:0007669"/>
    <property type="project" value="UniProtKB-SubCell"/>
</dbReference>
<dbReference type="RefSeq" id="XP_028931923.1">
    <property type="nucleotide sequence ID" value="XM_029076090.1"/>
</dbReference>
<dbReference type="CTD" id="91862"/>
<dbReference type="eggNOG" id="ENOG502QTHS">
    <property type="taxonomic scope" value="Eukaryota"/>
</dbReference>